<dbReference type="GO" id="GO:0005737">
    <property type="term" value="C:cytoplasm"/>
    <property type="evidence" value="ECO:0007669"/>
    <property type="project" value="UniProtKB-SubCell"/>
</dbReference>
<dbReference type="GO" id="GO:0180010">
    <property type="term" value="P:co-transcriptional mRNA 3'-end processing, cleavage and polyadenylation pathway"/>
    <property type="evidence" value="ECO:0007669"/>
    <property type="project" value="UniProtKB-UniRule"/>
</dbReference>
<evidence type="ECO:0000256" key="2">
    <source>
        <dbReference type="ARBA" id="ARBA00023242"/>
    </source>
</evidence>
<evidence type="ECO:0000313" key="6">
    <source>
        <dbReference type="Proteomes" id="UP001362999"/>
    </source>
</evidence>
<feature type="non-terminal residue" evidence="5">
    <location>
        <position position="1"/>
    </location>
</feature>
<keyword evidence="3" id="KW-0963">Cytoplasm</keyword>
<protein>
    <recommendedName>
        <fullName evidence="3">mRNA 3'-end-processing protein RNA14</fullName>
    </recommendedName>
</protein>
<evidence type="ECO:0000256" key="1">
    <source>
        <dbReference type="ARBA" id="ARBA00022737"/>
    </source>
</evidence>
<evidence type="ECO:0000259" key="4">
    <source>
        <dbReference type="Pfam" id="PF05843"/>
    </source>
</evidence>
<dbReference type="InterPro" id="IPR008847">
    <property type="entry name" value="Suf"/>
</dbReference>
<proteinExistence type="predicted"/>
<dbReference type="GO" id="GO:0005634">
    <property type="term" value="C:nucleus"/>
    <property type="evidence" value="ECO:0007669"/>
    <property type="project" value="UniProtKB-SubCell"/>
</dbReference>
<dbReference type="EMBL" id="JAWWNJ010000038">
    <property type="protein sequence ID" value="KAK7021702.1"/>
    <property type="molecule type" value="Genomic_DNA"/>
</dbReference>
<dbReference type="PANTHER" id="PTHR19980">
    <property type="entry name" value="RNA CLEAVAGE STIMULATION FACTOR"/>
    <property type="match status" value="1"/>
</dbReference>
<feature type="domain" description="Suppressor of forked" evidence="4">
    <location>
        <begin position="8"/>
        <end position="170"/>
    </location>
</feature>
<dbReference type="Pfam" id="PF05843">
    <property type="entry name" value="Suf"/>
    <property type="match status" value="1"/>
</dbReference>
<keyword evidence="3" id="KW-0507">mRNA processing</keyword>
<organism evidence="5 6">
    <name type="scientific">Favolaschia claudopus</name>
    <dbReference type="NCBI Taxonomy" id="2862362"/>
    <lineage>
        <taxon>Eukaryota</taxon>
        <taxon>Fungi</taxon>
        <taxon>Dikarya</taxon>
        <taxon>Basidiomycota</taxon>
        <taxon>Agaricomycotina</taxon>
        <taxon>Agaricomycetes</taxon>
        <taxon>Agaricomycetidae</taxon>
        <taxon>Agaricales</taxon>
        <taxon>Marasmiineae</taxon>
        <taxon>Mycenaceae</taxon>
        <taxon>Favolaschia</taxon>
    </lineage>
</organism>
<keyword evidence="1" id="KW-0677">Repeat</keyword>
<dbReference type="PANTHER" id="PTHR19980:SF0">
    <property type="entry name" value="CLEAVAGE STIMULATION FACTOR SUBUNIT 3"/>
    <property type="match status" value="1"/>
</dbReference>
<keyword evidence="6" id="KW-1185">Reference proteome</keyword>
<dbReference type="GO" id="GO:0003729">
    <property type="term" value="F:mRNA binding"/>
    <property type="evidence" value="ECO:0007669"/>
    <property type="project" value="TreeGrafter"/>
</dbReference>
<comment type="function">
    <text evidence="3">Component of the cleavage factor IA (CFIA) complex, which is involved in the endonucleolytic cleavage during polyadenylation-dependent pre-mRNA 3'-end formation.</text>
</comment>
<reference evidence="5 6" key="1">
    <citation type="journal article" date="2024" name="J Genomics">
        <title>Draft genome sequencing and assembly of Favolaschia claudopus CIRM-BRFM 2984 isolated from oak limbs.</title>
        <authorList>
            <person name="Navarro D."/>
            <person name="Drula E."/>
            <person name="Chaduli D."/>
            <person name="Cazenave R."/>
            <person name="Ahrendt S."/>
            <person name="Wang J."/>
            <person name="Lipzen A."/>
            <person name="Daum C."/>
            <person name="Barry K."/>
            <person name="Grigoriev I.V."/>
            <person name="Favel A."/>
            <person name="Rosso M.N."/>
            <person name="Martin F."/>
        </authorList>
    </citation>
    <scope>NUCLEOTIDE SEQUENCE [LARGE SCALE GENOMIC DNA]</scope>
    <source>
        <strain evidence="5 6">CIRM-BRFM 2984</strain>
    </source>
</reference>
<sequence>PPPFSDFDALKTRLKESPHDPETWKRFIDVAETGGDGAQIREAYEALLKQYPNTASAQIAYLKYVLNRRVSMTTDVEQLLNKFLRTSPSVELWRFYLDYVLRVNVGPSPTTRETVRKSYDYSCSQKYALSHIGYDRDSGSAIWAEYIQFLRNAPEESTWDKQQKMDAVRK</sequence>
<dbReference type="Proteomes" id="UP001362999">
    <property type="component" value="Unassembled WGS sequence"/>
</dbReference>
<name>A0AAW0B6L1_9AGAR</name>
<dbReference type="InterPro" id="IPR045243">
    <property type="entry name" value="Rna14-like"/>
</dbReference>
<keyword evidence="2 3" id="KW-0539">Nucleus</keyword>
<dbReference type="SUPFAM" id="SSF48452">
    <property type="entry name" value="TPR-like"/>
    <property type="match status" value="1"/>
</dbReference>
<dbReference type="Gene3D" id="1.25.40.1040">
    <property type="match status" value="1"/>
</dbReference>
<dbReference type="AlphaFoldDB" id="A0AAW0B6L1"/>
<gene>
    <name evidence="5" type="ORF">R3P38DRAFT_2371710</name>
</gene>
<evidence type="ECO:0000313" key="5">
    <source>
        <dbReference type="EMBL" id="KAK7021702.1"/>
    </source>
</evidence>
<comment type="caution">
    <text evidence="5">The sequence shown here is derived from an EMBL/GenBank/DDBJ whole genome shotgun (WGS) entry which is preliminary data.</text>
</comment>
<feature type="non-terminal residue" evidence="5">
    <location>
        <position position="170"/>
    </location>
</feature>
<evidence type="ECO:0000256" key="3">
    <source>
        <dbReference type="RuleBase" id="RU369035"/>
    </source>
</evidence>
<accession>A0AAW0B6L1</accession>
<comment type="subcellular location">
    <subcellularLocation>
        <location evidence="3">Nucleus</location>
    </subcellularLocation>
    <subcellularLocation>
        <location evidence="3">Cytoplasm</location>
    </subcellularLocation>
    <text evidence="3">Nucleus and/or cytoplasm.</text>
</comment>
<dbReference type="InterPro" id="IPR011990">
    <property type="entry name" value="TPR-like_helical_dom_sf"/>
</dbReference>